<keyword evidence="5" id="KW-0130">Cell adhesion</keyword>
<feature type="signal peptide" evidence="11">
    <location>
        <begin position="1"/>
        <end position="21"/>
    </location>
</feature>
<feature type="transmembrane region" description="Helical" evidence="10">
    <location>
        <begin position="237"/>
        <end position="256"/>
    </location>
</feature>
<evidence type="ECO:0000259" key="12">
    <source>
        <dbReference type="PROSITE" id="PS51884"/>
    </source>
</evidence>
<evidence type="ECO:0000256" key="10">
    <source>
        <dbReference type="SAM" id="Phobius"/>
    </source>
</evidence>
<evidence type="ECO:0000256" key="2">
    <source>
        <dbReference type="ARBA" id="ARBA00022512"/>
    </source>
</evidence>
<keyword evidence="10" id="KW-0812">Transmembrane</keyword>
<evidence type="ECO:0000256" key="5">
    <source>
        <dbReference type="ARBA" id="ARBA00022889"/>
    </source>
</evidence>
<evidence type="ECO:0000256" key="9">
    <source>
        <dbReference type="SAM" id="MobiDB-lite"/>
    </source>
</evidence>
<evidence type="ECO:0000256" key="4">
    <source>
        <dbReference type="ARBA" id="ARBA00022729"/>
    </source>
</evidence>
<dbReference type="Pfam" id="PF00746">
    <property type="entry name" value="Gram_pos_anchor"/>
    <property type="match status" value="1"/>
</dbReference>
<dbReference type="Proteomes" id="UP000002785">
    <property type="component" value="Chromosome"/>
</dbReference>
<evidence type="ECO:0000256" key="7">
    <source>
        <dbReference type="ARBA" id="ARBA00023088"/>
    </source>
</evidence>
<evidence type="ECO:0000256" key="11">
    <source>
        <dbReference type="SAM" id="SignalP"/>
    </source>
</evidence>
<keyword evidence="3" id="KW-0964">Secreted</keyword>
<evidence type="ECO:0000256" key="1">
    <source>
        <dbReference type="ARBA" id="ARBA00004191"/>
    </source>
</evidence>
<evidence type="ECO:0000313" key="13">
    <source>
        <dbReference type="EMBL" id="EDY54293.1"/>
    </source>
</evidence>
<keyword evidence="14" id="KW-1185">Reference proteome</keyword>
<evidence type="ECO:0000256" key="8">
    <source>
        <dbReference type="PROSITE-ProRule" id="PRU01232"/>
    </source>
</evidence>
<organism evidence="13 14">
    <name type="scientific">Streptomyces sviceus (strain ATCC 29083 / DSM 924 / JCM 4929 / NBRC 13980 / NCIMB 11184 / NRRL 5439 / UC 5370)</name>
    <dbReference type="NCBI Taxonomy" id="463191"/>
    <lineage>
        <taxon>Bacteria</taxon>
        <taxon>Bacillati</taxon>
        <taxon>Actinomycetota</taxon>
        <taxon>Actinomycetes</taxon>
        <taxon>Kitasatosporales</taxon>
        <taxon>Streptomycetaceae</taxon>
        <taxon>Streptomyces</taxon>
    </lineage>
</organism>
<keyword evidence="7" id="KW-0572">Peptidoglycan-anchor</keyword>
<evidence type="ECO:0000313" key="14">
    <source>
        <dbReference type="Proteomes" id="UP000002785"/>
    </source>
</evidence>
<name>B5HN88_STRX2</name>
<keyword evidence="6 8" id="KW-0034">Amyloid</keyword>
<dbReference type="InterPro" id="IPR005528">
    <property type="entry name" value="ChpA-H"/>
</dbReference>
<gene>
    <name evidence="13" type="ORF">SSEG_00873</name>
</gene>
<evidence type="ECO:0000256" key="3">
    <source>
        <dbReference type="ARBA" id="ARBA00022525"/>
    </source>
</evidence>
<comment type="subcellular location">
    <subcellularLocation>
        <location evidence="1">Secreted</location>
        <location evidence="1">Cell wall</location>
    </subcellularLocation>
</comment>
<sequence length="265" mass="25722">MVAAAAVTSILSLCSSSPVLADTRTSGAATDSAGVLSGDSVAAPVDVPVNACGDSVDAAAALNPAFGNSCAVEPSSGTHGTRGVPHGDDSGYGDDSGQEGGGGYGDNPGHEEGGGYGDNPGHEEGGGYGDHTPPPDDHHTPPPGGHHTPPPGGDHTPPPGDHTPPPGGDHTPPPGDHTPPPGGDHTPPPGGDHTPPPGDHTPPPGGDHTPPPGGEHTPPPGGHHMPPPQLPHTGAEAMLAASGASAAMIVGGVVLYRRGRAASRR</sequence>
<dbReference type="AlphaFoldDB" id="B5HN88"/>
<reference evidence="13" key="1">
    <citation type="submission" date="2009-10" db="EMBL/GenBank/DDBJ databases">
        <title>The genome sequence of Streptomyces sviceus strain ATCC 29083.</title>
        <authorList>
            <consortium name="The Broad Institute Genome Sequencing Platform"/>
            <consortium name="Broad Institute Microbial Sequencing Center"/>
            <person name="Fischbach M."/>
            <person name="Godfrey P."/>
            <person name="Ward D."/>
            <person name="Young S."/>
            <person name="Zeng Q."/>
            <person name="Koehrsen M."/>
            <person name="Alvarado L."/>
            <person name="Berlin A.M."/>
            <person name="Bochicchio J."/>
            <person name="Borenstein D."/>
            <person name="Chapman S.B."/>
            <person name="Chen Z."/>
            <person name="Engels R."/>
            <person name="Freedman E."/>
            <person name="Gellesch M."/>
            <person name="Goldberg J."/>
            <person name="Griggs A."/>
            <person name="Gujja S."/>
            <person name="Heilman E.R."/>
            <person name="Heiman D.I."/>
            <person name="Hepburn T.A."/>
            <person name="Howarth C."/>
            <person name="Jen D."/>
            <person name="Larson L."/>
            <person name="Lewis B."/>
            <person name="Mehta T."/>
            <person name="Park D."/>
            <person name="Pearson M."/>
            <person name="Richards J."/>
            <person name="Roberts A."/>
            <person name="Saif S."/>
            <person name="Shea T.D."/>
            <person name="Shenoy N."/>
            <person name="Sisk P."/>
            <person name="Stolte C."/>
            <person name="Sykes S.N."/>
            <person name="Thomson T."/>
            <person name="Walk T."/>
            <person name="White J."/>
            <person name="Yandava C."/>
            <person name="Straight P."/>
            <person name="Clardy J."/>
            <person name="Hung D."/>
            <person name="Kolter R."/>
            <person name="Mekalanos J."/>
            <person name="Walker S."/>
            <person name="Walsh C.T."/>
            <person name="Wieland-Brown L.C."/>
            <person name="Haas B."/>
            <person name="Nusbaum C."/>
            <person name="Birren B."/>
        </authorList>
    </citation>
    <scope>NUCLEOTIDE SEQUENCE [LARGE SCALE GENOMIC DNA]</scope>
    <source>
        <strain evidence="13">ATCC 29083</strain>
    </source>
</reference>
<dbReference type="eggNOG" id="ENOG5033KAN">
    <property type="taxonomic scope" value="Bacteria"/>
</dbReference>
<feature type="region of interest" description="Disordered" evidence="9">
    <location>
        <begin position="72"/>
        <end position="236"/>
    </location>
</feature>
<keyword evidence="2" id="KW-0134">Cell wall</keyword>
<dbReference type="EMBL" id="CM000951">
    <property type="protein sequence ID" value="EDY54293.1"/>
    <property type="molecule type" value="Genomic_DNA"/>
</dbReference>
<protein>
    <recommendedName>
        <fullName evidence="12">Chaplin domain-containing protein</fullName>
    </recommendedName>
</protein>
<accession>B5HN88</accession>
<feature type="chain" id="PRO_5002831901" description="Chaplin domain-containing protein" evidence="11">
    <location>
        <begin position="22"/>
        <end position="265"/>
    </location>
</feature>
<feature type="compositionally biased region" description="Pro residues" evidence="9">
    <location>
        <begin position="141"/>
        <end position="230"/>
    </location>
</feature>
<keyword evidence="10" id="KW-0472">Membrane</keyword>
<dbReference type="InterPro" id="IPR019931">
    <property type="entry name" value="LPXTG_anchor"/>
</dbReference>
<keyword evidence="10" id="KW-1133">Transmembrane helix</keyword>
<dbReference type="Pfam" id="PF03777">
    <property type="entry name" value="ChpA-C"/>
    <property type="match status" value="1"/>
</dbReference>
<keyword evidence="4 11" id="KW-0732">Signal</keyword>
<evidence type="ECO:0000256" key="6">
    <source>
        <dbReference type="ARBA" id="ARBA00023087"/>
    </source>
</evidence>
<proteinExistence type="predicted"/>
<dbReference type="GO" id="GO:0007155">
    <property type="term" value="P:cell adhesion"/>
    <property type="evidence" value="ECO:0007669"/>
    <property type="project" value="UniProtKB-KW"/>
</dbReference>
<dbReference type="PROSITE" id="PS51884">
    <property type="entry name" value="CHAPLIN"/>
    <property type="match status" value="1"/>
</dbReference>
<feature type="domain" description="Chaplin" evidence="12">
    <location>
        <begin position="32"/>
        <end position="72"/>
    </location>
</feature>
<dbReference type="HOGENOM" id="CLU_070271_1_0_11"/>